<feature type="compositionally biased region" description="Low complexity" evidence="10">
    <location>
        <begin position="69"/>
        <end position="81"/>
    </location>
</feature>
<evidence type="ECO:0000256" key="10">
    <source>
        <dbReference type="SAM" id="MobiDB-lite"/>
    </source>
</evidence>
<evidence type="ECO:0000256" key="3">
    <source>
        <dbReference type="ARBA" id="ARBA00022679"/>
    </source>
</evidence>
<dbReference type="PANTHER" id="PTHR11685">
    <property type="entry name" value="RBR FAMILY RING FINGER AND IBR DOMAIN-CONTAINING"/>
    <property type="match status" value="1"/>
</dbReference>
<proteinExistence type="predicted"/>
<feature type="compositionally biased region" description="Polar residues" evidence="10">
    <location>
        <begin position="44"/>
        <end position="56"/>
    </location>
</feature>
<dbReference type="GO" id="GO:0061630">
    <property type="term" value="F:ubiquitin protein ligase activity"/>
    <property type="evidence" value="ECO:0007669"/>
    <property type="project" value="UniProtKB-EC"/>
</dbReference>
<dbReference type="InterPro" id="IPR001841">
    <property type="entry name" value="Znf_RING"/>
</dbReference>
<sequence length="659" mass="72717">MFRLPAEDFDDSFQQHPATTDDSTRQGILSSGFSSSSLAKTKRSTSGGDNGNTNSFHDPPSFRDEALATRSPSYTASSSTSHLARDSFFSARRPPVLTERASDTANNSQSVPSLSQGRSTRNVSYLNGVPVSRMLATTNNELPPSYYTHPNNSLAGDFHDVDLDPPPLYDWVMMMGSRPPTQEQQPSTSRDAPDRARVTTPDADDRPQTPPRAFSYGTISAGIMADFDFPTAAPRQSFEAVEVAAPSRLSSPPQRGYRPTAASILEDFDPAPFSPHTTGGSNSTAASTPPMMSPIVRPRSASLLASNNPYVALLQQKEQAMTVAFLRSQEAATSSRSADLAADDFSGFFGQRYQKAADTTDVVVTRQRLPANDLGGSRECPICAEPREASEFPILSVTPTCTHPPEACLDCLQMSIRSDLNSKLWTEIRCPECREFLEYVDIQKYADEETFARYEALALRAAMAEADNFIWCTANCGSGQLHDTGEDQPIVSCLHCGQRSCFTHNVAWHENLTCEEYDSLLRDPENFRSSIEMENEEIDTAKRVQEDADRAMAQGLMAEQQAEIQEREAREREERERALKATALARKVAARRKAEEAESTATLTRTTKPCPGCGWAIEKNSGCSHMTCIKCRYQFCWGCYTVWQRGHSVRCRGPVNDVD</sequence>
<dbReference type="GO" id="GO:0008270">
    <property type="term" value="F:zinc ion binding"/>
    <property type="evidence" value="ECO:0007669"/>
    <property type="project" value="UniProtKB-KW"/>
</dbReference>
<accession>A0A9P6IH34</accession>
<feature type="region of interest" description="Disordered" evidence="10">
    <location>
        <begin position="1"/>
        <end position="122"/>
    </location>
</feature>
<dbReference type="InterPro" id="IPR031127">
    <property type="entry name" value="E3_UB_ligase_RBR"/>
</dbReference>
<feature type="region of interest" description="Disordered" evidence="10">
    <location>
        <begin position="177"/>
        <end position="214"/>
    </location>
</feature>
<feature type="compositionally biased region" description="Polar residues" evidence="10">
    <location>
        <begin position="179"/>
        <end position="190"/>
    </location>
</feature>
<evidence type="ECO:0000313" key="14">
    <source>
        <dbReference type="Proteomes" id="UP000781932"/>
    </source>
</evidence>
<evidence type="ECO:0000259" key="12">
    <source>
        <dbReference type="PROSITE" id="PS51873"/>
    </source>
</evidence>
<comment type="catalytic activity">
    <reaction evidence="1">
        <text>[E2 ubiquitin-conjugating enzyme]-S-ubiquitinyl-L-cysteine + [acceptor protein]-L-lysine = [E2 ubiquitin-conjugating enzyme]-L-cysteine + [acceptor protein]-N(6)-ubiquitinyl-L-lysine.</text>
        <dbReference type="EC" id="2.3.2.31"/>
    </reaction>
</comment>
<feature type="domain" description="RING-type" evidence="11">
    <location>
        <begin position="380"/>
        <end position="434"/>
    </location>
</feature>
<dbReference type="GeneID" id="62159478"/>
<keyword evidence="14" id="KW-1185">Reference proteome</keyword>
<keyword evidence="8" id="KW-0862">Zinc</keyword>
<dbReference type="Pfam" id="PF01485">
    <property type="entry name" value="IBR"/>
    <property type="match status" value="1"/>
</dbReference>
<feature type="compositionally biased region" description="Polar residues" evidence="10">
    <location>
        <begin position="12"/>
        <end position="29"/>
    </location>
</feature>
<gene>
    <name evidence="13" type="ORF">CkaCkLH20_03685</name>
</gene>
<dbReference type="EMBL" id="JAATWM020000009">
    <property type="protein sequence ID" value="KAF9878785.1"/>
    <property type="molecule type" value="Genomic_DNA"/>
</dbReference>
<dbReference type="Proteomes" id="UP000781932">
    <property type="component" value="Unassembled WGS sequence"/>
</dbReference>
<dbReference type="EC" id="2.3.2.31" evidence="2"/>
<dbReference type="Gene3D" id="3.30.40.10">
    <property type="entry name" value="Zinc/RING finger domain, C3HC4 (zinc finger)"/>
    <property type="match status" value="1"/>
</dbReference>
<dbReference type="GO" id="GO:0016567">
    <property type="term" value="P:protein ubiquitination"/>
    <property type="evidence" value="ECO:0007669"/>
    <property type="project" value="InterPro"/>
</dbReference>
<dbReference type="SUPFAM" id="SSF57850">
    <property type="entry name" value="RING/U-box"/>
    <property type="match status" value="3"/>
</dbReference>
<keyword evidence="5" id="KW-0677">Repeat</keyword>
<dbReference type="InterPro" id="IPR044066">
    <property type="entry name" value="TRIAD_supradom"/>
</dbReference>
<reference evidence="13" key="2">
    <citation type="submission" date="2020-11" db="EMBL/GenBank/DDBJ databases">
        <title>Whole genome sequencing of Colletotrichum sp.</title>
        <authorList>
            <person name="Li H."/>
        </authorList>
    </citation>
    <scope>NUCLEOTIDE SEQUENCE</scope>
    <source>
        <strain evidence="13">CkLH20</strain>
    </source>
</reference>
<keyword evidence="4" id="KW-0479">Metal-binding</keyword>
<dbReference type="PROSITE" id="PS51873">
    <property type="entry name" value="TRIAD"/>
    <property type="match status" value="1"/>
</dbReference>
<evidence type="ECO:0000256" key="4">
    <source>
        <dbReference type="ARBA" id="ARBA00022723"/>
    </source>
</evidence>
<dbReference type="InterPro" id="IPR013083">
    <property type="entry name" value="Znf_RING/FYVE/PHD"/>
</dbReference>
<dbReference type="PROSITE" id="PS50089">
    <property type="entry name" value="ZF_RING_2"/>
    <property type="match status" value="1"/>
</dbReference>
<dbReference type="CDD" id="cd20336">
    <property type="entry name" value="Rcat_RBR"/>
    <property type="match status" value="1"/>
</dbReference>
<evidence type="ECO:0000259" key="11">
    <source>
        <dbReference type="PROSITE" id="PS50089"/>
    </source>
</evidence>
<dbReference type="CDD" id="cd20335">
    <property type="entry name" value="BRcat_RBR"/>
    <property type="match status" value="1"/>
</dbReference>
<evidence type="ECO:0000256" key="1">
    <source>
        <dbReference type="ARBA" id="ARBA00001798"/>
    </source>
</evidence>
<comment type="caution">
    <text evidence="13">The sequence shown here is derived from an EMBL/GenBank/DDBJ whole genome shotgun (WGS) entry which is preliminary data.</text>
</comment>
<evidence type="ECO:0000256" key="9">
    <source>
        <dbReference type="PROSITE-ProRule" id="PRU00175"/>
    </source>
</evidence>
<dbReference type="Pfam" id="PF22191">
    <property type="entry name" value="IBR_1"/>
    <property type="match status" value="1"/>
</dbReference>
<feature type="domain" description="RING-type" evidence="12">
    <location>
        <begin position="376"/>
        <end position="659"/>
    </location>
</feature>
<protein>
    <recommendedName>
        <fullName evidence="2">RBR-type E3 ubiquitin transferase</fullName>
        <ecNumber evidence="2">2.3.2.31</ecNumber>
    </recommendedName>
</protein>
<evidence type="ECO:0000256" key="6">
    <source>
        <dbReference type="ARBA" id="ARBA00022771"/>
    </source>
</evidence>
<feature type="compositionally biased region" description="Polar residues" evidence="10">
    <location>
        <begin position="103"/>
        <end position="122"/>
    </location>
</feature>
<dbReference type="OrthoDB" id="1431934at2759"/>
<evidence type="ECO:0000313" key="13">
    <source>
        <dbReference type="EMBL" id="KAF9878785.1"/>
    </source>
</evidence>
<evidence type="ECO:0000256" key="8">
    <source>
        <dbReference type="ARBA" id="ARBA00022833"/>
    </source>
</evidence>
<keyword evidence="7" id="KW-0833">Ubl conjugation pathway</keyword>
<dbReference type="SMART" id="SM00647">
    <property type="entry name" value="IBR"/>
    <property type="match status" value="2"/>
</dbReference>
<feature type="compositionally biased region" description="Low complexity" evidence="10">
    <location>
        <begin position="277"/>
        <end position="288"/>
    </location>
</feature>
<dbReference type="RefSeq" id="XP_038748246.1">
    <property type="nucleotide sequence ID" value="XM_038886404.1"/>
</dbReference>
<feature type="region of interest" description="Disordered" evidence="10">
    <location>
        <begin position="267"/>
        <end position="291"/>
    </location>
</feature>
<feature type="compositionally biased region" description="Basic and acidic residues" evidence="10">
    <location>
        <begin position="191"/>
        <end position="207"/>
    </location>
</feature>
<name>A0A9P6IH34_9PEZI</name>
<evidence type="ECO:0000256" key="2">
    <source>
        <dbReference type="ARBA" id="ARBA00012251"/>
    </source>
</evidence>
<dbReference type="InterPro" id="IPR002867">
    <property type="entry name" value="IBR_dom"/>
</dbReference>
<keyword evidence="3" id="KW-0808">Transferase</keyword>
<evidence type="ECO:0000256" key="7">
    <source>
        <dbReference type="ARBA" id="ARBA00022786"/>
    </source>
</evidence>
<reference evidence="13" key="1">
    <citation type="submission" date="2020-03" db="EMBL/GenBank/DDBJ databases">
        <authorList>
            <person name="He L."/>
        </authorList>
    </citation>
    <scope>NUCLEOTIDE SEQUENCE</scope>
    <source>
        <strain evidence="13">CkLH20</strain>
    </source>
</reference>
<dbReference type="Gene3D" id="1.20.120.1750">
    <property type="match status" value="1"/>
</dbReference>
<organism evidence="13 14">
    <name type="scientific">Colletotrichum karsti</name>
    <dbReference type="NCBI Taxonomy" id="1095194"/>
    <lineage>
        <taxon>Eukaryota</taxon>
        <taxon>Fungi</taxon>
        <taxon>Dikarya</taxon>
        <taxon>Ascomycota</taxon>
        <taxon>Pezizomycotina</taxon>
        <taxon>Sordariomycetes</taxon>
        <taxon>Hypocreomycetidae</taxon>
        <taxon>Glomerellales</taxon>
        <taxon>Glomerellaceae</taxon>
        <taxon>Colletotrichum</taxon>
        <taxon>Colletotrichum boninense species complex</taxon>
    </lineage>
</organism>
<dbReference type="AlphaFoldDB" id="A0A9P6IH34"/>
<evidence type="ECO:0000256" key="5">
    <source>
        <dbReference type="ARBA" id="ARBA00022737"/>
    </source>
</evidence>
<keyword evidence="6 9" id="KW-0863">Zinc-finger</keyword>